<dbReference type="OMA" id="TEMAWSI"/>
<dbReference type="GO" id="GO:0005506">
    <property type="term" value="F:iron ion binding"/>
    <property type="evidence" value="ECO:0007669"/>
    <property type="project" value="InterPro"/>
</dbReference>
<dbReference type="SUPFAM" id="SSF48264">
    <property type="entry name" value="Cytochrome P450"/>
    <property type="match status" value="1"/>
</dbReference>
<name>W3WZV8_PESFW</name>
<dbReference type="AlphaFoldDB" id="W3WZV8"/>
<dbReference type="EMBL" id="KI912114">
    <property type="protein sequence ID" value="ETS79294.1"/>
    <property type="molecule type" value="Genomic_DNA"/>
</dbReference>
<organism evidence="1 2">
    <name type="scientific">Pestalotiopsis fici (strain W106-1 / CGMCC3.15140)</name>
    <dbReference type="NCBI Taxonomy" id="1229662"/>
    <lineage>
        <taxon>Eukaryota</taxon>
        <taxon>Fungi</taxon>
        <taxon>Dikarya</taxon>
        <taxon>Ascomycota</taxon>
        <taxon>Pezizomycotina</taxon>
        <taxon>Sordariomycetes</taxon>
        <taxon>Xylariomycetidae</taxon>
        <taxon>Amphisphaeriales</taxon>
        <taxon>Sporocadaceae</taxon>
        <taxon>Pestalotiopsis</taxon>
    </lineage>
</organism>
<keyword evidence="2" id="KW-1185">Reference proteome</keyword>
<dbReference type="Proteomes" id="UP000030651">
    <property type="component" value="Unassembled WGS sequence"/>
</dbReference>
<dbReference type="InParanoid" id="W3WZV8"/>
<accession>W3WZV8</accession>
<reference evidence="2" key="1">
    <citation type="journal article" date="2015" name="BMC Genomics">
        <title>Genomic and transcriptomic analysis of the endophytic fungus Pestalotiopsis fici reveals its lifestyle and high potential for synthesis of natural products.</title>
        <authorList>
            <person name="Wang X."/>
            <person name="Zhang X."/>
            <person name="Liu L."/>
            <person name="Xiang M."/>
            <person name="Wang W."/>
            <person name="Sun X."/>
            <person name="Che Y."/>
            <person name="Guo L."/>
            <person name="Liu G."/>
            <person name="Guo L."/>
            <person name="Wang C."/>
            <person name="Yin W.B."/>
            <person name="Stadler M."/>
            <person name="Zhang X."/>
            <person name="Liu X."/>
        </authorList>
    </citation>
    <scope>NUCLEOTIDE SEQUENCE [LARGE SCALE GENOMIC DNA]</scope>
    <source>
        <strain evidence="2">W106-1 / CGMCC3.15140</strain>
    </source>
</reference>
<dbReference type="GO" id="GO:0016705">
    <property type="term" value="F:oxidoreductase activity, acting on paired donors, with incorporation or reduction of molecular oxygen"/>
    <property type="evidence" value="ECO:0007669"/>
    <property type="project" value="InterPro"/>
</dbReference>
<dbReference type="OrthoDB" id="10029320at2759"/>
<dbReference type="GeneID" id="19274160"/>
<dbReference type="eggNOG" id="KOG0157">
    <property type="taxonomic scope" value="Eukaryota"/>
</dbReference>
<proteinExistence type="predicted"/>
<dbReference type="HOGENOM" id="CLU_1294814_0_0_1"/>
<dbReference type="Pfam" id="PF00067">
    <property type="entry name" value="p450"/>
    <property type="match status" value="1"/>
</dbReference>
<dbReference type="InterPro" id="IPR036396">
    <property type="entry name" value="Cyt_P450_sf"/>
</dbReference>
<dbReference type="RefSeq" id="XP_007835919.1">
    <property type="nucleotide sequence ID" value="XM_007837728.1"/>
</dbReference>
<dbReference type="GO" id="GO:0020037">
    <property type="term" value="F:heme binding"/>
    <property type="evidence" value="ECO:0007669"/>
    <property type="project" value="InterPro"/>
</dbReference>
<dbReference type="GO" id="GO:0004497">
    <property type="term" value="F:monooxygenase activity"/>
    <property type="evidence" value="ECO:0007669"/>
    <property type="project" value="InterPro"/>
</dbReference>
<dbReference type="Gene3D" id="1.10.630.10">
    <property type="entry name" value="Cytochrome P450"/>
    <property type="match status" value="1"/>
</dbReference>
<evidence type="ECO:0000313" key="2">
    <source>
        <dbReference type="Proteomes" id="UP000030651"/>
    </source>
</evidence>
<dbReference type="InterPro" id="IPR001128">
    <property type="entry name" value="Cyt_P450"/>
</dbReference>
<protein>
    <submittedName>
        <fullName evidence="1">Uncharacterized protein</fullName>
    </submittedName>
</protein>
<evidence type="ECO:0000313" key="1">
    <source>
        <dbReference type="EMBL" id="ETS79294.1"/>
    </source>
</evidence>
<dbReference type="KEGG" id="pfy:PFICI_09147"/>
<sequence length="213" mass="24241">MPFVDKQPSDALFNYALTEMAWSIESDAFYLDFWPIAGPMLVLKSPTMAMQMMQQNNPGKPDFLGNAFTELSGGPNLISMEDAMWKKWRAIFTPILSTSVILQQAPKVVAQCEVLCEKLRRRAHEGKMFQLEDDTIPLTLEVISTISLDRLFNYQIKDSGMPRHLRAMINWSSFGSSLNPFKRWNPVRPLVVAYHGHKISKYIGAVLEDDLAQ</sequence>
<gene>
    <name evidence="1" type="ORF">PFICI_09147</name>
</gene>